<dbReference type="InterPro" id="IPR003599">
    <property type="entry name" value="Ig_sub"/>
</dbReference>
<comment type="subcellular location">
    <subcellularLocation>
        <location evidence="1">Membrane</location>
        <topology evidence="1">Single-pass type I membrane protein</topology>
    </subcellularLocation>
</comment>
<gene>
    <name evidence="7" type="ORF">MNOR_LOCUS10660</name>
</gene>
<organism evidence="7 8">
    <name type="scientific">Meganyctiphanes norvegica</name>
    <name type="common">Northern krill</name>
    <name type="synonym">Thysanopoda norvegica</name>
    <dbReference type="NCBI Taxonomy" id="48144"/>
    <lineage>
        <taxon>Eukaryota</taxon>
        <taxon>Metazoa</taxon>
        <taxon>Ecdysozoa</taxon>
        <taxon>Arthropoda</taxon>
        <taxon>Crustacea</taxon>
        <taxon>Multicrustacea</taxon>
        <taxon>Malacostraca</taxon>
        <taxon>Eumalacostraca</taxon>
        <taxon>Eucarida</taxon>
        <taxon>Euphausiacea</taxon>
        <taxon>Euphausiidae</taxon>
        <taxon>Meganyctiphanes</taxon>
    </lineage>
</organism>
<evidence type="ECO:0000256" key="1">
    <source>
        <dbReference type="ARBA" id="ARBA00004479"/>
    </source>
</evidence>
<dbReference type="InterPro" id="IPR013151">
    <property type="entry name" value="Immunoglobulin_dom"/>
</dbReference>
<dbReference type="InterPro" id="IPR036179">
    <property type="entry name" value="Ig-like_dom_sf"/>
</dbReference>
<dbReference type="GO" id="GO:0005911">
    <property type="term" value="C:cell-cell junction"/>
    <property type="evidence" value="ECO:0007669"/>
    <property type="project" value="TreeGrafter"/>
</dbReference>
<name>A0AAV2QEB5_MEGNR</name>
<protein>
    <recommendedName>
        <fullName evidence="6">Ig-like domain-containing protein</fullName>
    </recommendedName>
</protein>
<dbReference type="SUPFAM" id="SSF48726">
    <property type="entry name" value="Immunoglobulin"/>
    <property type="match status" value="1"/>
</dbReference>
<evidence type="ECO:0000256" key="5">
    <source>
        <dbReference type="ARBA" id="ARBA00023319"/>
    </source>
</evidence>
<dbReference type="PROSITE" id="PS50835">
    <property type="entry name" value="IG_LIKE"/>
    <property type="match status" value="1"/>
</dbReference>
<dbReference type="AlphaFoldDB" id="A0AAV2QEB5"/>
<reference evidence="7 8" key="1">
    <citation type="submission" date="2024-05" db="EMBL/GenBank/DDBJ databases">
        <authorList>
            <person name="Wallberg A."/>
        </authorList>
    </citation>
    <scope>NUCLEOTIDE SEQUENCE [LARGE SCALE GENOMIC DNA]</scope>
</reference>
<evidence type="ECO:0000313" key="7">
    <source>
        <dbReference type="EMBL" id="CAL4078468.1"/>
    </source>
</evidence>
<sequence>VGEGMGGSVSRPVHDSMAQRFATEPAPQTAVEGSTAVLPCRVINKSGHLQWTKDGFGLGTERNLAGFSRYSMIGSNDEGDFSLSINPVLLKDDALFQCQVSAVVNPSQIRNSKWRQTIVIRVFPCRLRKRDIQYGSGVIFPTDRTAKKDLAPSIQWVDDSA</sequence>
<keyword evidence="3" id="KW-1015">Disulfide bond</keyword>
<evidence type="ECO:0000256" key="3">
    <source>
        <dbReference type="ARBA" id="ARBA00023157"/>
    </source>
</evidence>
<keyword evidence="8" id="KW-1185">Reference proteome</keyword>
<dbReference type="EMBL" id="CAXKWB010005444">
    <property type="protein sequence ID" value="CAL4078468.1"/>
    <property type="molecule type" value="Genomic_DNA"/>
</dbReference>
<dbReference type="InterPro" id="IPR013783">
    <property type="entry name" value="Ig-like_fold"/>
</dbReference>
<dbReference type="PANTHER" id="PTHR11640">
    <property type="entry name" value="NEPHRIN"/>
    <property type="match status" value="1"/>
</dbReference>
<dbReference type="GO" id="GO:0098609">
    <property type="term" value="P:cell-cell adhesion"/>
    <property type="evidence" value="ECO:0007669"/>
    <property type="project" value="TreeGrafter"/>
</dbReference>
<keyword evidence="5" id="KW-0393">Immunoglobulin domain</keyword>
<feature type="domain" description="Ig-like" evidence="6">
    <location>
        <begin position="12"/>
        <end position="110"/>
    </location>
</feature>
<dbReference type="Gene3D" id="2.60.40.10">
    <property type="entry name" value="Immunoglobulins"/>
    <property type="match status" value="1"/>
</dbReference>
<dbReference type="SMART" id="SM00409">
    <property type="entry name" value="IG"/>
    <property type="match status" value="1"/>
</dbReference>
<dbReference type="PANTHER" id="PTHR11640:SF31">
    <property type="entry name" value="IRREGULAR CHIASM C-ROUGHEST PROTEIN-RELATED"/>
    <property type="match status" value="1"/>
</dbReference>
<keyword evidence="4" id="KW-0325">Glycoprotein</keyword>
<dbReference type="Proteomes" id="UP001497623">
    <property type="component" value="Unassembled WGS sequence"/>
</dbReference>
<dbReference type="Pfam" id="PF00047">
    <property type="entry name" value="ig"/>
    <property type="match status" value="1"/>
</dbReference>
<evidence type="ECO:0000256" key="4">
    <source>
        <dbReference type="ARBA" id="ARBA00023180"/>
    </source>
</evidence>
<dbReference type="GO" id="GO:0050839">
    <property type="term" value="F:cell adhesion molecule binding"/>
    <property type="evidence" value="ECO:0007669"/>
    <property type="project" value="TreeGrafter"/>
</dbReference>
<evidence type="ECO:0000256" key="2">
    <source>
        <dbReference type="ARBA" id="ARBA00023136"/>
    </source>
</evidence>
<dbReference type="InterPro" id="IPR051275">
    <property type="entry name" value="Cell_adhesion_signaling"/>
</dbReference>
<dbReference type="GO" id="GO:0005886">
    <property type="term" value="C:plasma membrane"/>
    <property type="evidence" value="ECO:0007669"/>
    <property type="project" value="TreeGrafter"/>
</dbReference>
<evidence type="ECO:0000259" key="6">
    <source>
        <dbReference type="PROSITE" id="PS50835"/>
    </source>
</evidence>
<evidence type="ECO:0000313" key="8">
    <source>
        <dbReference type="Proteomes" id="UP001497623"/>
    </source>
</evidence>
<proteinExistence type="predicted"/>
<accession>A0AAV2QEB5</accession>
<dbReference type="InterPro" id="IPR007110">
    <property type="entry name" value="Ig-like_dom"/>
</dbReference>
<feature type="non-terminal residue" evidence="7">
    <location>
        <position position="1"/>
    </location>
</feature>
<comment type="caution">
    <text evidence="7">The sequence shown here is derived from an EMBL/GenBank/DDBJ whole genome shotgun (WGS) entry which is preliminary data.</text>
</comment>
<keyword evidence="2" id="KW-0472">Membrane</keyword>
<feature type="non-terminal residue" evidence="7">
    <location>
        <position position="161"/>
    </location>
</feature>